<gene>
    <name evidence="1" type="ORF">SERLADRAFT_401594</name>
</gene>
<name>F8PA72_SERL9</name>
<dbReference type="Proteomes" id="UP000008064">
    <property type="component" value="Unassembled WGS sequence"/>
</dbReference>
<dbReference type="GeneID" id="18812108"/>
<dbReference type="KEGG" id="sla:SERLADRAFT_401594"/>
<protein>
    <submittedName>
        <fullName evidence="1">Uncharacterized protein</fullName>
    </submittedName>
</protein>
<evidence type="ECO:0000313" key="1">
    <source>
        <dbReference type="EMBL" id="EGO20069.1"/>
    </source>
</evidence>
<dbReference type="EMBL" id="GL945442">
    <property type="protein sequence ID" value="EGO20069.1"/>
    <property type="molecule type" value="Genomic_DNA"/>
</dbReference>
<dbReference type="HOGENOM" id="CLU_2984760_0_0_1"/>
<organism>
    <name type="scientific">Serpula lacrymans var. lacrymans (strain S7.9)</name>
    <name type="common">Dry rot fungus</name>
    <dbReference type="NCBI Taxonomy" id="578457"/>
    <lineage>
        <taxon>Eukaryota</taxon>
        <taxon>Fungi</taxon>
        <taxon>Dikarya</taxon>
        <taxon>Basidiomycota</taxon>
        <taxon>Agaricomycotina</taxon>
        <taxon>Agaricomycetes</taxon>
        <taxon>Agaricomycetidae</taxon>
        <taxon>Boletales</taxon>
        <taxon>Coniophorineae</taxon>
        <taxon>Serpulaceae</taxon>
        <taxon>Serpula</taxon>
    </lineage>
</organism>
<proteinExistence type="predicted"/>
<sequence length="58" mass="6483">AYHHGTKPLITQVQRYLDSVACWVGGNDSWAWECERYLGKDGLKAKEGAPVVLLPKKV</sequence>
<dbReference type="Gene3D" id="1.10.600.10">
    <property type="entry name" value="Farnesyl Diphosphate Synthase"/>
    <property type="match status" value="1"/>
</dbReference>
<dbReference type="RefSeq" id="XP_007323504.1">
    <property type="nucleotide sequence ID" value="XM_007323442.1"/>
</dbReference>
<dbReference type="InterPro" id="IPR008949">
    <property type="entry name" value="Isoprenoid_synthase_dom_sf"/>
</dbReference>
<feature type="non-terminal residue" evidence="1">
    <location>
        <position position="1"/>
    </location>
</feature>
<accession>F8PA72</accession>
<dbReference type="AlphaFoldDB" id="F8PA72"/>
<reference evidence="1" key="1">
    <citation type="submission" date="2011-04" db="EMBL/GenBank/DDBJ databases">
        <title>Evolution of plant cell wall degrading machinery underlies the functional diversity of forest fungi.</title>
        <authorList>
            <consortium name="US DOE Joint Genome Institute (JGI-PGF)"/>
            <person name="Eastwood D.C."/>
            <person name="Floudas D."/>
            <person name="Binder M."/>
            <person name="Majcherczyk A."/>
            <person name="Schneider P."/>
            <person name="Aerts A."/>
            <person name="Asiegbu F.O."/>
            <person name="Baker S.E."/>
            <person name="Barry K."/>
            <person name="Bendiksby M."/>
            <person name="Blumentritt M."/>
            <person name="Coutinho P.M."/>
            <person name="Cullen D."/>
            <person name="Cullen D."/>
            <person name="Gathman A."/>
            <person name="Goodell B."/>
            <person name="Henrissat B."/>
            <person name="Ihrmark K."/>
            <person name="Kauserud H."/>
            <person name="Kohler A."/>
            <person name="LaButti K."/>
            <person name="Lapidus A."/>
            <person name="Lavin J.L."/>
            <person name="Lee Y.-H."/>
            <person name="Lindquist E."/>
            <person name="Lilly W."/>
            <person name="Lucas S."/>
            <person name="Morin E."/>
            <person name="Murat C."/>
            <person name="Oguiza J.A."/>
            <person name="Park J."/>
            <person name="Pisabarro A.G."/>
            <person name="Riley R."/>
            <person name="Rosling A."/>
            <person name="Salamov A."/>
            <person name="Schmidt O."/>
            <person name="Schmutz J."/>
            <person name="Skrede I."/>
            <person name="Stenlid J."/>
            <person name="Wiebenga A."/>
            <person name="Xie X."/>
            <person name="Kues U."/>
            <person name="Hibbett D.S."/>
            <person name="Hoffmeister D."/>
            <person name="Hogberg N."/>
            <person name="Martin F."/>
            <person name="Grigoriev I.V."/>
            <person name="Watkinson S.C."/>
        </authorList>
    </citation>
    <scope>NUCLEOTIDE SEQUENCE</scope>
    <source>
        <strain evidence="1">S7.9</strain>
    </source>
</reference>